<evidence type="ECO:0000313" key="1">
    <source>
        <dbReference type="EMBL" id="MDM8266487.1"/>
    </source>
</evidence>
<dbReference type="RefSeq" id="WP_289586098.1">
    <property type="nucleotide sequence ID" value="NZ_JAUDDW010000014.1"/>
</dbReference>
<organism evidence="1 2">
    <name type="scientific">Limosilactobacillus pontis</name>
    <dbReference type="NCBI Taxonomy" id="35787"/>
    <lineage>
        <taxon>Bacteria</taxon>
        <taxon>Bacillati</taxon>
        <taxon>Bacillota</taxon>
        <taxon>Bacilli</taxon>
        <taxon>Lactobacillales</taxon>
        <taxon>Lactobacillaceae</taxon>
        <taxon>Limosilactobacillus</taxon>
    </lineage>
</organism>
<gene>
    <name evidence="1" type="ORF">QUW44_04835</name>
</gene>
<comment type="caution">
    <text evidence="1">The sequence shown here is derived from an EMBL/GenBank/DDBJ whole genome shotgun (WGS) entry which is preliminary data.</text>
</comment>
<dbReference type="Proteomes" id="UP001529343">
    <property type="component" value="Unassembled WGS sequence"/>
</dbReference>
<name>A0ABT7UXP6_9LACO</name>
<accession>A0ABT7UXP6</accession>
<evidence type="ECO:0008006" key="3">
    <source>
        <dbReference type="Google" id="ProtNLM"/>
    </source>
</evidence>
<reference evidence="1 2" key="2">
    <citation type="submission" date="2023-06" db="EMBL/GenBank/DDBJ databases">
        <authorList>
            <person name="Zeman M."/>
            <person name="Kubasova T."/>
            <person name="Jahodarova E."/>
            <person name="Nykrynova M."/>
            <person name="Rychlik I."/>
        </authorList>
    </citation>
    <scope>NUCLEOTIDE SEQUENCE [LARGE SCALE GENOMIC DNA]</scope>
    <source>
        <strain evidence="1 2">161_Gplus</strain>
    </source>
</reference>
<proteinExistence type="predicted"/>
<evidence type="ECO:0000313" key="2">
    <source>
        <dbReference type="Proteomes" id="UP001529343"/>
    </source>
</evidence>
<sequence length="47" mass="5239">MTGLKAQIKKHLRSNGIKTIVNEQGRTIRLGNAKTQDLLKVAVKYGF</sequence>
<protein>
    <recommendedName>
        <fullName evidence="3">50S ribosomal protein L28</fullName>
    </recommendedName>
</protein>
<keyword evidence="2" id="KW-1185">Reference proteome</keyword>
<dbReference type="EMBL" id="JAUDDW010000014">
    <property type="protein sequence ID" value="MDM8266487.1"/>
    <property type="molecule type" value="Genomic_DNA"/>
</dbReference>
<reference evidence="2" key="1">
    <citation type="submission" date="2023-06" db="EMBL/GenBank/DDBJ databases">
        <title>Identification and characterization of horizontal gene transfer across gut microbiota members of farm animals based on homology search.</title>
        <authorList>
            <person name="Zeman M."/>
            <person name="Kubasova T."/>
            <person name="Jahodarova E."/>
            <person name="Nykrynova M."/>
            <person name="Rychlik I."/>
        </authorList>
    </citation>
    <scope>NUCLEOTIDE SEQUENCE [LARGE SCALE GENOMIC DNA]</scope>
    <source>
        <strain evidence="2">161_Gplus</strain>
    </source>
</reference>